<reference evidence="7" key="2">
    <citation type="submission" date="2025-08" db="UniProtKB">
        <authorList>
            <consortium name="Ensembl"/>
        </authorList>
    </citation>
    <scope>IDENTIFICATION</scope>
</reference>
<comment type="similarity">
    <text evidence="2 6">Belongs to the tetraspanin (TM4SF) family.</text>
</comment>
<name>M3XJZ8_LATCH</name>
<feature type="transmembrane region" description="Helical" evidence="6">
    <location>
        <begin position="88"/>
        <end position="112"/>
    </location>
</feature>
<evidence type="ECO:0000256" key="1">
    <source>
        <dbReference type="ARBA" id="ARBA00004141"/>
    </source>
</evidence>
<dbReference type="STRING" id="7897.ENSLACP00000023054"/>
<organism evidence="7 8">
    <name type="scientific">Latimeria chalumnae</name>
    <name type="common">Coelacanth</name>
    <dbReference type="NCBI Taxonomy" id="7897"/>
    <lineage>
        <taxon>Eukaryota</taxon>
        <taxon>Metazoa</taxon>
        <taxon>Chordata</taxon>
        <taxon>Craniata</taxon>
        <taxon>Vertebrata</taxon>
        <taxon>Euteleostomi</taxon>
        <taxon>Coelacanthiformes</taxon>
        <taxon>Coelacanthidae</taxon>
        <taxon>Latimeria</taxon>
    </lineage>
</organism>
<dbReference type="Pfam" id="PF00335">
    <property type="entry name" value="Tetraspanin"/>
    <property type="match status" value="1"/>
</dbReference>
<dbReference type="GO" id="GO:0005886">
    <property type="term" value="C:plasma membrane"/>
    <property type="evidence" value="ECO:0007669"/>
    <property type="project" value="TreeGrafter"/>
</dbReference>
<dbReference type="AlphaFoldDB" id="M3XJZ8"/>
<dbReference type="Proteomes" id="UP000008672">
    <property type="component" value="Unassembled WGS sequence"/>
</dbReference>
<dbReference type="SUPFAM" id="SSF48652">
    <property type="entry name" value="Tetraspanin"/>
    <property type="match status" value="1"/>
</dbReference>
<dbReference type="EMBL" id="AFYH01160087">
    <property type="status" value="NOT_ANNOTATED_CDS"/>
    <property type="molecule type" value="Genomic_DNA"/>
</dbReference>
<dbReference type="PROSITE" id="PS51257">
    <property type="entry name" value="PROKAR_LIPOPROTEIN"/>
    <property type="match status" value="1"/>
</dbReference>
<evidence type="ECO:0000256" key="2">
    <source>
        <dbReference type="ARBA" id="ARBA00006840"/>
    </source>
</evidence>
<dbReference type="EMBL" id="AFYH01160088">
    <property type="status" value="NOT_ANNOTATED_CDS"/>
    <property type="molecule type" value="Genomic_DNA"/>
</dbReference>
<dbReference type="InterPro" id="IPR000301">
    <property type="entry name" value="Tetraspanin_animals"/>
</dbReference>
<dbReference type="PANTHER" id="PTHR19282:SF527">
    <property type="entry name" value="TETRASPANIN"/>
    <property type="match status" value="1"/>
</dbReference>
<dbReference type="FunCoup" id="M3XJZ8">
    <property type="interactions" value="3"/>
</dbReference>
<dbReference type="eggNOG" id="KOG3882">
    <property type="taxonomic scope" value="Eukaryota"/>
</dbReference>
<dbReference type="InterPro" id="IPR008952">
    <property type="entry name" value="Tetraspanin_EC2_sf"/>
</dbReference>
<dbReference type="PANTHER" id="PTHR19282">
    <property type="entry name" value="TETRASPANIN"/>
    <property type="match status" value="1"/>
</dbReference>
<evidence type="ECO:0000313" key="8">
    <source>
        <dbReference type="Proteomes" id="UP000008672"/>
    </source>
</evidence>
<dbReference type="PIRSF" id="PIRSF002419">
    <property type="entry name" value="Tetraspanin"/>
    <property type="match status" value="1"/>
</dbReference>
<dbReference type="PRINTS" id="PR00259">
    <property type="entry name" value="TMFOUR"/>
</dbReference>
<keyword evidence="3 6" id="KW-0812">Transmembrane</keyword>
<dbReference type="InterPro" id="IPR018499">
    <property type="entry name" value="Tetraspanin/Peripherin"/>
</dbReference>
<dbReference type="FunFam" id="1.10.1450.10:FF:000025">
    <property type="entry name" value="Tetraspanin"/>
    <property type="match status" value="1"/>
</dbReference>
<comment type="subcellular location">
    <subcellularLocation>
        <location evidence="1 6">Membrane</location>
        <topology evidence="1 6">Multi-pass membrane protein</topology>
    </subcellularLocation>
</comment>
<feature type="transmembrane region" description="Helical" evidence="6">
    <location>
        <begin position="12"/>
        <end position="35"/>
    </location>
</feature>
<evidence type="ECO:0000256" key="4">
    <source>
        <dbReference type="ARBA" id="ARBA00022989"/>
    </source>
</evidence>
<dbReference type="HOGENOM" id="CLU_055524_4_1_1"/>
<dbReference type="Ensembl" id="ENSLACT00000025990.1">
    <property type="protein sequence ID" value="ENSLACP00000023054.1"/>
    <property type="gene ID" value="ENSLACG00000022521.1"/>
</dbReference>
<dbReference type="Gene3D" id="1.10.1450.10">
    <property type="entry name" value="Tetraspanin"/>
    <property type="match status" value="1"/>
</dbReference>
<keyword evidence="4 6" id="KW-1133">Transmembrane helix</keyword>
<keyword evidence="5 6" id="KW-0472">Membrane</keyword>
<protein>
    <recommendedName>
        <fullName evidence="6">Tetraspanin</fullName>
    </recommendedName>
</protein>
<reference evidence="8" key="1">
    <citation type="submission" date="2011-08" db="EMBL/GenBank/DDBJ databases">
        <title>The draft genome of Latimeria chalumnae.</title>
        <authorList>
            <person name="Di Palma F."/>
            <person name="Alfoldi J."/>
            <person name="Johnson J."/>
            <person name="Berlin A."/>
            <person name="Gnerre S."/>
            <person name="Jaffe D."/>
            <person name="MacCallum I."/>
            <person name="Young S."/>
            <person name="Walker B.J."/>
            <person name="Lander E."/>
            <person name="Lindblad-Toh K."/>
        </authorList>
    </citation>
    <scope>NUCLEOTIDE SEQUENCE [LARGE SCALE GENOMIC DNA]</scope>
    <source>
        <strain evidence="8">Wild caught</strain>
    </source>
</reference>
<proteinExistence type="inferred from homology"/>
<evidence type="ECO:0000256" key="6">
    <source>
        <dbReference type="RuleBase" id="RU361218"/>
    </source>
</evidence>
<reference evidence="7" key="3">
    <citation type="submission" date="2025-09" db="UniProtKB">
        <authorList>
            <consortium name="Ensembl"/>
        </authorList>
    </citation>
    <scope>IDENTIFICATION</scope>
</reference>
<gene>
    <name evidence="7" type="primary">TSPAN19</name>
</gene>
<dbReference type="InParanoid" id="M3XJZ8"/>
<accession>M3XJZ8</accession>
<evidence type="ECO:0000256" key="3">
    <source>
        <dbReference type="ARBA" id="ARBA00022692"/>
    </source>
</evidence>
<keyword evidence="8" id="KW-1185">Reference proteome</keyword>
<evidence type="ECO:0000313" key="7">
    <source>
        <dbReference type="Ensembl" id="ENSLACP00000023054.1"/>
    </source>
</evidence>
<evidence type="ECO:0000256" key="5">
    <source>
        <dbReference type="ARBA" id="ARBA00023136"/>
    </source>
</evidence>
<dbReference type="GeneTree" id="ENSGT00940000163725"/>
<dbReference type="OMA" id="CENKINI"/>
<sequence>MKIQDKIFILKYCLNFFQGAFLILGLTLLGCGVWILFDRNSFVTAVFPVNGSNTIMVVVAYCFLAIGAFTVLMCFLGCLGASKEVRCLLILYMGLLILFFAAQLIVVLTVALQEEKINQVLNKRFDDIIVHYGNDSLPQREFEWKLLDAVQDTLNCCGKNNHTDWYKNEVIASSGEQDKLPCSCSSTKSPVEGYFCVVTVNIDLQGCGDAVTEWVKGNILAIIGVIAGLLLIEVWIFF</sequence>
<feature type="transmembrane region" description="Helical" evidence="6">
    <location>
        <begin position="219"/>
        <end position="237"/>
    </location>
</feature>
<feature type="transmembrane region" description="Helical" evidence="6">
    <location>
        <begin position="55"/>
        <end position="76"/>
    </location>
</feature>